<dbReference type="PROSITE" id="PS50294">
    <property type="entry name" value="WD_REPEATS_REGION"/>
    <property type="match status" value="4"/>
</dbReference>
<dbReference type="AlphaFoldDB" id="A0A8T9BE21"/>
<keyword evidence="2" id="KW-0677">Repeat</keyword>
<dbReference type="Proteomes" id="UP000469559">
    <property type="component" value="Unassembled WGS sequence"/>
</dbReference>
<dbReference type="EMBL" id="QGMF01000359">
    <property type="protein sequence ID" value="TVY16502.1"/>
    <property type="molecule type" value="Genomic_DNA"/>
</dbReference>
<proteinExistence type="predicted"/>
<dbReference type="SMART" id="SM00320">
    <property type="entry name" value="WD40"/>
    <property type="match status" value="7"/>
</dbReference>
<feature type="repeat" description="WD" evidence="3">
    <location>
        <begin position="260"/>
        <end position="302"/>
    </location>
</feature>
<feature type="repeat" description="WD" evidence="3">
    <location>
        <begin position="390"/>
        <end position="422"/>
    </location>
</feature>
<dbReference type="Gene3D" id="2.130.10.10">
    <property type="entry name" value="YVTN repeat-like/Quinoprotein amine dehydrogenase"/>
    <property type="match status" value="1"/>
</dbReference>
<dbReference type="PANTHER" id="PTHR43979:SF1">
    <property type="entry name" value="PRE-MRNA-PROCESSING FACTOR 17"/>
    <property type="match status" value="1"/>
</dbReference>
<evidence type="ECO:0000256" key="3">
    <source>
        <dbReference type="PROSITE-ProRule" id="PRU00221"/>
    </source>
</evidence>
<evidence type="ECO:0000256" key="2">
    <source>
        <dbReference type="ARBA" id="ARBA00022737"/>
    </source>
</evidence>
<dbReference type="Pfam" id="PF00400">
    <property type="entry name" value="WD40"/>
    <property type="match status" value="3"/>
</dbReference>
<evidence type="ECO:0000259" key="4">
    <source>
        <dbReference type="Pfam" id="PF12894"/>
    </source>
</evidence>
<dbReference type="CDD" id="cd00200">
    <property type="entry name" value="WD40"/>
    <property type="match status" value="1"/>
</dbReference>
<dbReference type="GO" id="GO:0003729">
    <property type="term" value="F:mRNA binding"/>
    <property type="evidence" value="ECO:0007669"/>
    <property type="project" value="TreeGrafter"/>
</dbReference>
<dbReference type="PROSITE" id="PS50082">
    <property type="entry name" value="WD_REPEATS_2"/>
    <property type="match status" value="4"/>
</dbReference>
<reference evidence="5 6" key="1">
    <citation type="submission" date="2018-05" db="EMBL/GenBank/DDBJ databases">
        <title>Whole genome sequencing for identification of molecular markers to develop diagnostic detection tools for the regulated plant pathogen Lachnellula willkommii.</title>
        <authorList>
            <person name="Giroux E."/>
            <person name="Bilodeau G."/>
        </authorList>
    </citation>
    <scope>NUCLEOTIDE SEQUENCE [LARGE SCALE GENOMIC DNA]</scope>
    <source>
        <strain evidence="5 6">CBS 203.66</strain>
    </source>
</reference>
<dbReference type="FunFam" id="2.130.10.10:FF:000191">
    <property type="entry name" value="mRNA splicing factor"/>
    <property type="match status" value="1"/>
</dbReference>
<accession>A0A8T9BE21</accession>
<evidence type="ECO:0000313" key="6">
    <source>
        <dbReference type="Proteomes" id="UP000469559"/>
    </source>
</evidence>
<name>A0A8T9BE21_9HELO</name>
<dbReference type="InterPro" id="IPR001680">
    <property type="entry name" value="WD40_rpt"/>
</dbReference>
<organism evidence="5 6">
    <name type="scientific">Lachnellula arida</name>
    <dbReference type="NCBI Taxonomy" id="1316785"/>
    <lineage>
        <taxon>Eukaryota</taxon>
        <taxon>Fungi</taxon>
        <taxon>Dikarya</taxon>
        <taxon>Ascomycota</taxon>
        <taxon>Pezizomycotina</taxon>
        <taxon>Leotiomycetes</taxon>
        <taxon>Helotiales</taxon>
        <taxon>Lachnaceae</taxon>
        <taxon>Lachnellula</taxon>
    </lineage>
</organism>
<feature type="domain" description="Anaphase-promoting complex subunit 4-like WD40" evidence="4">
    <location>
        <begin position="470"/>
        <end position="535"/>
    </location>
</feature>
<dbReference type="InterPro" id="IPR015943">
    <property type="entry name" value="WD40/YVTN_repeat-like_dom_sf"/>
</dbReference>
<evidence type="ECO:0000256" key="1">
    <source>
        <dbReference type="ARBA" id="ARBA00022574"/>
    </source>
</evidence>
<gene>
    <name evidence="5" type="primary">CDC40</name>
    <name evidence="5" type="ORF">LARI1_G006194</name>
</gene>
<dbReference type="InterPro" id="IPR019775">
    <property type="entry name" value="WD40_repeat_CS"/>
</dbReference>
<keyword evidence="6" id="KW-1185">Reference proteome</keyword>
<dbReference type="Pfam" id="PF12894">
    <property type="entry name" value="ANAPC4_WD40"/>
    <property type="match status" value="1"/>
</dbReference>
<dbReference type="PRINTS" id="PR00320">
    <property type="entry name" value="GPROTEINBRPT"/>
</dbReference>
<sequence>MSRLATNGPSVLNFHGHIKPQSLFILLELLIMADFAAYPPNMAPQNALIVRQAAGPDHAVVPYTAGDLSRPSQGPANPFKDEKATLKRKNVLTGYAEETYISEHTFRSQHQAVEGRKYIGGQAEKDEAARIKSKRQKKGDASVAEGDNAYVGPWAKYKAVEYEEVGEGEELASDEEYEEVEEEEEEVIESGAVVPALPQAVARRKEAEEMGAETSVFEGSEQYDYQGRTYMHVPQDLDIDLRKEAGSAKNYVPKKLVHTWKSHTKPIAGLRFFPGSGHLLLSGSADSTVKIWDVYHQRELLRTYSGHTKALSDLTFNTSGTQFLSASYDRMMKLWDTETGQCINRFTTGKNPHVVRFNPNPEHANEFLAGMSDKKIVQFDIRTREVVQEYDHHLAAINTITFVDENRRFMTTSDDKSLRAWDYNIPVPIKYIAEPHMYPMTRASLHPSGKYVAYQSSDNNIFVYGATDKFRQNRKKVFKGHNNAGYGIDVSCSPDGQFVASGDTGGYVCFWDWKTCKMWHKMQAADGAVTCVEWHPQESSKVVTAGLDGAIKYWD</sequence>
<dbReference type="PANTHER" id="PTHR43979">
    <property type="entry name" value="PRE-MRNA-PROCESSING FACTOR 17"/>
    <property type="match status" value="1"/>
</dbReference>
<dbReference type="GO" id="GO:0000398">
    <property type="term" value="P:mRNA splicing, via spliceosome"/>
    <property type="evidence" value="ECO:0007669"/>
    <property type="project" value="InterPro"/>
</dbReference>
<feature type="repeat" description="WD" evidence="3">
    <location>
        <begin position="304"/>
        <end position="345"/>
    </location>
</feature>
<keyword evidence="1 3" id="KW-0853">WD repeat</keyword>
<dbReference type="InterPro" id="IPR024977">
    <property type="entry name" value="Apc4-like_WD40_dom"/>
</dbReference>
<dbReference type="InterPro" id="IPR032847">
    <property type="entry name" value="PRPF17"/>
</dbReference>
<comment type="caution">
    <text evidence="5">The sequence shown here is derived from an EMBL/GenBank/DDBJ whole genome shotgun (WGS) entry which is preliminary data.</text>
</comment>
<dbReference type="GO" id="GO:0071013">
    <property type="term" value="C:catalytic step 2 spliceosome"/>
    <property type="evidence" value="ECO:0007669"/>
    <property type="project" value="InterPro"/>
</dbReference>
<dbReference type="InterPro" id="IPR020472">
    <property type="entry name" value="WD40_PAC1"/>
</dbReference>
<dbReference type="OrthoDB" id="10257301at2759"/>
<dbReference type="SUPFAM" id="SSF50978">
    <property type="entry name" value="WD40 repeat-like"/>
    <property type="match status" value="1"/>
</dbReference>
<dbReference type="PROSITE" id="PS00678">
    <property type="entry name" value="WD_REPEATS_1"/>
    <property type="match status" value="1"/>
</dbReference>
<protein>
    <submittedName>
        <fullName evidence="5">Pre-mRNA-processing factor 17</fullName>
    </submittedName>
</protein>
<dbReference type="InterPro" id="IPR036322">
    <property type="entry name" value="WD40_repeat_dom_sf"/>
</dbReference>
<evidence type="ECO:0000313" key="5">
    <source>
        <dbReference type="EMBL" id="TVY16502.1"/>
    </source>
</evidence>
<feature type="repeat" description="WD" evidence="3">
    <location>
        <begin position="522"/>
        <end position="555"/>
    </location>
</feature>